<evidence type="ECO:0008006" key="4">
    <source>
        <dbReference type="Google" id="ProtNLM"/>
    </source>
</evidence>
<organism evidence="2 3">
    <name type="scientific">Sphenostylis stenocarpa</name>
    <dbReference type="NCBI Taxonomy" id="92480"/>
    <lineage>
        <taxon>Eukaryota</taxon>
        <taxon>Viridiplantae</taxon>
        <taxon>Streptophyta</taxon>
        <taxon>Embryophyta</taxon>
        <taxon>Tracheophyta</taxon>
        <taxon>Spermatophyta</taxon>
        <taxon>Magnoliopsida</taxon>
        <taxon>eudicotyledons</taxon>
        <taxon>Gunneridae</taxon>
        <taxon>Pentapetalae</taxon>
        <taxon>rosids</taxon>
        <taxon>fabids</taxon>
        <taxon>Fabales</taxon>
        <taxon>Fabaceae</taxon>
        <taxon>Papilionoideae</taxon>
        <taxon>50 kb inversion clade</taxon>
        <taxon>NPAAA clade</taxon>
        <taxon>indigoferoid/millettioid clade</taxon>
        <taxon>Phaseoleae</taxon>
        <taxon>Sphenostylis</taxon>
    </lineage>
</organism>
<evidence type="ECO:0000313" key="2">
    <source>
        <dbReference type="EMBL" id="CAJ1974718.1"/>
    </source>
</evidence>
<name>A0AA86T5C3_9FABA</name>
<proteinExistence type="predicted"/>
<dbReference type="Gramene" id="rna-AYBTSS11_LOCUS26798">
    <property type="protein sequence ID" value="CAJ1974718.1"/>
    <property type="gene ID" value="gene-AYBTSS11_LOCUS26798"/>
</dbReference>
<feature type="signal peptide" evidence="1">
    <location>
        <begin position="1"/>
        <end position="21"/>
    </location>
</feature>
<feature type="chain" id="PRO_5041711374" description="Secreted protein" evidence="1">
    <location>
        <begin position="22"/>
        <end position="114"/>
    </location>
</feature>
<dbReference type="Proteomes" id="UP001189624">
    <property type="component" value="Chromosome 9"/>
</dbReference>
<sequence length="114" mass="12623">MLDFLAFLTAVSFAFFAPAGAKRLREPEKKDDFKTKGLNCGGKQGLVVGANEGGDLAKGYCGWVWKAWHIDSPHMLFPTHALGIKYYCNYATAPPFRIPRGVSCVLRSDEVLLR</sequence>
<evidence type="ECO:0000313" key="3">
    <source>
        <dbReference type="Proteomes" id="UP001189624"/>
    </source>
</evidence>
<accession>A0AA86T5C3</accession>
<dbReference type="AlphaFoldDB" id="A0AA86T5C3"/>
<keyword evidence="1" id="KW-0732">Signal</keyword>
<reference evidence="2" key="1">
    <citation type="submission" date="2023-10" db="EMBL/GenBank/DDBJ databases">
        <authorList>
            <person name="Domelevo Entfellner J.-B."/>
        </authorList>
    </citation>
    <scope>NUCLEOTIDE SEQUENCE</scope>
</reference>
<dbReference type="EMBL" id="OY731406">
    <property type="protein sequence ID" value="CAJ1974718.1"/>
    <property type="molecule type" value="Genomic_DNA"/>
</dbReference>
<gene>
    <name evidence="2" type="ORF">AYBTSS11_LOCUS26798</name>
</gene>
<evidence type="ECO:0000256" key="1">
    <source>
        <dbReference type="SAM" id="SignalP"/>
    </source>
</evidence>
<protein>
    <recommendedName>
        <fullName evidence="4">Secreted protein</fullName>
    </recommendedName>
</protein>
<keyword evidence="3" id="KW-1185">Reference proteome</keyword>